<dbReference type="PROSITE" id="PS51384">
    <property type="entry name" value="FAD_FR"/>
    <property type="match status" value="1"/>
</dbReference>
<feature type="transmembrane region" description="Helical" evidence="19">
    <location>
        <begin position="588"/>
        <end position="607"/>
    </location>
</feature>
<evidence type="ECO:0000256" key="8">
    <source>
        <dbReference type="ARBA" id="ARBA00022989"/>
    </source>
</evidence>
<evidence type="ECO:0000313" key="21">
    <source>
        <dbReference type="EMBL" id="KAG5600681.1"/>
    </source>
</evidence>
<dbReference type="Pfam" id="PF08022">
    <property type="entry name" value="FAD_binding_8"/>
    <property type="match status" value="1"/>
</dbReference>
<dbReference type="FunFam" id="3.40.50.80:FF:000039">
    <property type="entry name" value="Ferric reduction oxidase 3"/>
    <property type="match status" value="1"/>
</dbReference>
<evidence type="ECO:0000313" key="22">
    <source>
        <dbReference type="Proteomes" id="UP000824120"/>
    </source>
</evidence>
<keyword evidence="6 19" id="KW-0812">Transmembrane</keyword>
<dbReference type="Gene3D" id="3.40.50.80">
    <property type="entry name" value="Nucleotide-binding domain of ferredoxin-NADP reductase (FNR) module"/>
    <property type="match status" value="2"/>
</dbReference>
<comment type="cofactor">
    <cofactor evidence="1">
        <name>FAD</name>
        <dbReference type="ChEBI" id="CHEBI:57692"/>
    </cofactor>
</comment>
<dbReference type="Pfam" id="PF08030">
    <property type="entry name" value="NAD_binding_6"/>
    <property type="match status" value="1"/>
</dbReference>
<dbReference type="InterPro" id="IPR013130">
    <property type="entry name" value="Fe3_Rdtase_TM_dom"/>
</dbReference>
<feature type="transmembrane region" description="Helical" evidence="19">
    <location>
        <begin position="116"/>
        <end position="138"/>
    </location>
</feature>
<feature type="transmembrane region" description="Helical" evidence="19">
    <location>
        <begin position="66"/>
        <end position="87"/>
    </location>
</feature>
<evidence type="ECO:0000256" key="12">
    <source>
        <dbReference type="ARBA" id="ARBA00023065"/>
    </source>
</evidence>
<accession>A0A9J5YK22</accession>
<evidence type="ECO:0000256" key="11">
    <source>
        <dbReference type="ARBA" id="ARBA00023015"/>
    </source>
</evidence>
<evidence type="ECO:0000256" key="6">
    <source>
        <dbReference type="ARBA" id="ARBA00022692"/>
    </source>
</evidence>
<comment type="similarity">
    <text evidence="4">Belongs to the ferric reductase (FRE) family.</text>
</comment>
<dbReference type="InterPro" id="IPR013112">
    <property type="entry name" value="FAD-bd_8"/>
</dbReference>
<evidence type="ECO:0000256" key="2">
    <source>
        <dbReference type="ARBA" id="ARBA00004123"/>
    </source>
</evidence>
<evidence type="ECO:0000256" key="15">
    <source>
        <dbReference type="ARBA" id="ARBA00023242"/>
    </source>
</evidence>
<sequence length="910" mass="103515">MDAKETLVQKMSWNIQQAIKLLVLLILMGYFMIWIMMPTNTFYLHWLPHLYAKLNSTYFGQQGSNILIYTFPVLFIATLGCIFLHLVKYANVRDERTSKGTRFDSWSRPAITKGPLGIVSWIELCFLFMFTSLLIWSISSYTHGMFKTITRQSAAMMGVKVWKAKLQSVALMLGLVGNICLAFLFFPVTRGSSILRLFGLTSESSVKYHIWLGHAVMALFTAHGLCFIIFWADTHQLSEMLEWNKVGISIVAGEVSLFAGIAMSMTSFPRIRRKLFELFFYTHHLYIIFVVFFVFHVGFTYSYITLPGFYLFLIDRYLRFLQSQQCVCLVSARVLPCQAVELNFSKSSGLRYYPTSSVFINVPSISKLQWHPFTVTSNSNMEPEKLSIVIKSEGKWSQKLFEKLSSTTPGHHLQVSLEGPYGPSSTQFLRHDMLVMLSGGSGITPFISIIRELIYIAGSTSCKIPKVLLVAAFKKSTDLAMLELLLPLSGTNYNISRLQIQIEAYVTRETEPLKDNQKFLKTLWLKPNASERPVSAVLGQNNWLWLGAIITSSFIMFLLLIAILNQYYIYPIDHNTGMIYSYSERAALSMLLLCVSIAVTASAAFVWNKKQKAKEMVQIQNNDIPTPMTSPGTGSWFNNADIELESLPFQTFTRATQVHYGVRPNLKKIVTECEESNVGVFVSGPRRMKQEIATVCSSVGTNLHFESISFSCSFFLRFPNENGHPQMQLEYEEHHNLRKVHLKGNAACFRNTIMQRMMYGFGDVINSTDTGLQKELELLVLFHPLIFTVLLVLHCQPIPETVALVEDIVVDYVTDMAHKAQDIATKRGKLLTEDFLFLIRKDSAKLNRCRELLSMHEDLKKARKAFEFDQEELAHMSEGEGQRISSPSSKSDCRLQPNNVLRGSLLHHNE</sequence>
<keyword evidence="8 19" id="KW-1133">Transmembrane helix</keyword>
<keyword evidence="15" id="KW-0539">Nucleus</keyword>
<organism evidence="21 22">
    <name type="scientific">Solanum commersonii</name>
    <name type="common">Commerson's wild potato</name>
    <name type="synonym">Commerson's nightshade</name>
    <dbReference type="NCBI Taxonomy" id="4109"/>
    <lineage>
        <taxon>Eukaryota</taxon>
        <taxon>Viridiplantae</taxon>
        <taxon>Streptophyta</taxon>
        <taxon>Embryophyta</taxon>
        <taxon>Tracheophyta</taxon>
        <taxon>Spermatophyta</taxon>
        <taxon>Magnoliopsida</taxon>
        <taxon>eudicotyledons</taxon>
        <taxon>Gunneridae</taxon>
        <taxon>Pentapetalae</taxon>
        <taxon>asterids</taxon>
        <taxon>lamiids</taxon>
        <taxon>Solanales</taxon>
        <taxon>Solanaceae</taxon>
        <taxon>Solanoideae</taxon>
        <taxon>Solaneae</taxon>
        <taxon>Solanum</taxon>
    </lineage>
</organism>
<feature type="transmembrane region" description="Helical" evidence="19">
    <location>
        <begin position="210"/>
        <end position="231"/>
    </location>
</feature>
<dbReference type="InterPro" id="IPR039261">
    <property type="entry name" value="FNR_nucleotide-bd"/>
</dbReference>
<dbReference type="SFLD" id="SFLDG01168">
    <property type="entry name" value="Ferric_reductase_subgroup_(FRE"/>
    <property type="match status" value="1"/>
</dbReference>
<feature type="domain" description="FAD-binding FR-type" evidence="20">
    <location>
        <begin position="322"/>
        <end position="427"/>
    </location>
</feature>
<evidence type="ECO:0000256" key="5">
    <source>
        <dbReference type="ARBA" id="ARBA00022448"/>
    </source>
</evidence>
<dbReference type="CDD" id="cd06186">
    <property type="entry name" value="NOX_Duox_like_FAD_NADP"/>
    <property type="match status" value="1"/>
</dbReference>
<dbReference type="GO" id="GO:0005886">
    <property type="term" value="C:plasma membrane"/>
    <property type="evidence" value="ECO:0007669"/>
    <property type="project" value="TreeGrafter"/>
</dbReference>
<keyword evidence="13 19" id="KW-0472">Membrane</keyword>
<feature type="transmembrane region" description="Helical" evidence="19">
    <location>
        <begin position="21"/>
        <end position="46"/>
    </location>
</feature>
<dbReference type="EC" id="1.16.1.7" evidence="17"/>
<evidence type="ECO:0000256" key="14">
    <source>
        <dbReference type="ARBA" id="ARBA00023163"/>
    </source>
</evidence>
<comment type="caution">
    <text evidence="21">The sequence shown here is derived from an EMBL/GenBank/DDBJ whole genome shotgun (WGS) entry which is preliminary data.</text>
</comment>
<feature type="transmembrane region" description="Helical" evidence="19">
    <location>
        <begin position="543"/>
        <end position="568"/>
    </location>
</feature>
<keyword evidence="14" id="KW-0804">Transcription</keyword>
<keyword evidence="22" id="KW-1185">Reference proteome</keyword>
<feature type="region of interest" description="Disordered" evidence="18">
    <location>
        <begin position="877"/>
        <end position="896"/>
    </location>
</feature>
<dbReference type="InterPro" id="IPR009072">
    <property type="entry name" value="Histone-fold"/>
</dbReference>
<dbReference type="EMBL" id="JACXVP010000006">
    <property type="protein sequence ID" value="KAG5600681.1"/>
    <property type="molecule type" value="Genomic_DNA"/>
</dbReference>
<keyword evidence="10" id="KW-0408">Iron</keyword>
<dbReference type="SFLD" id="SFLDS00052">
    <property type="entry name" value="Ferric_Reductase_Domain"/>
    <property type="match status" value="1"/>
</dbReference>
<keyword evidence="9" id="KW-0560">Oxidoreductase</keyword>
<dbReference type="Proteomes" id="UP000824120">
    <property type="component" value="Chromosome 6"/>
</dbReference>
<feature type="transmembrane region" description="Helical" evidence="19">
    <location>
        <begin position="166"/>
        <end position="189"/>
    </location>
</feature>
<dbReference type="SUPFAM" id="SSF63380">
    <property type="entry name" value="Riboflavin synthase domain-like"/>
    <property type="match status" value="1"/>
</dbReference>
<keyword evidence="12" id="KW-0406">Ion transport</keyword>
<evidence type="ECO:0000256" key="7">
    <source>
        <dbReference type="ARBA" id="ARBA00022723"/>
    </source>
</evidence>
<evidence type="ECO:0000256" key="16">
    <source>
        <dbReference type="ARBA" id="ARBA00050970"/>
    </source>
</evidence>
<dbReference type="AlphaFoldDB" id="A0A9J5YK22"/>
<dbReference type="PANTHER" id="PTHR11972:SF41">
    <property type="entry name" value="FERRIC REDUCTION OXIDASE 2"/>
    <property type="match status" value="1"/>
</dbReference>
<dbReference type="GO" id="GO:0006811">
    <property type="term" value="P:monoatomic ion transport"/>
    <property type="evidence" value="ECO:0007669"/>
    <property type="project" value="UniProtKB-KW"/>
</dbReference>
<dbReference type="InterPro" id="IPR017927">
    <property type="entry name" value="FAD-bd_FR_type"/>
</dbReference>
<feature type="non-terminal residue" evidence="21">
    <location>
        <position position="1"/>
    </location>
</feature>
<evidence type="ECO:0000256" key="9">
    <source>
        <dbReference type="ARBA" id="ARBA00023002"/>
    </source>
</evidence>
<gene>
    <name evidence="21" type="ORF">H5410_032051</name>
</gene>
<evidence type="ECO:0000256" key="13">
    <source>
        <dbReference type="ARBA" id="ARBA00023136"/>
    </source>
</evidence>
<evidence type="ECO:0000256" key="19">
    <source>
        <dbReference type="SAM" id="Phobius"/>
    </source>
</evidence>
<dbReference type="GO" id="GO:0005634">
    <property type="term" value="C:nucleus"/>
    <property type="evidence" value="ECO:0007669"/>
    <property type="project" value="UniProtKB-SubCell"/>
</dbReference>
<evidence type="ECO:0000256" key="10">
    <source>
        <dbReference type="ARBA" id="ARBA00023004"/>
    </source>
</evidence>
<dbReference type="InterPro" id="IPR003195">
    <property type="entry name" value="TFIID_TAF13"/>
</dbReference>
<evidence type="ECO:0000256" key="1">
    <source>
        <dbReference type="ARBA" id="ARBA00001974"/>
    </source>
</evidence>
<keyword evidence="5" id="KW-0813">Transport</keyword>
<proteinExistence type="inferred from homology"/>
<dbReference type="Gene3D" id="1.10.20.10">
    <property type="entry name" value="Histone, subunit A"/>
    <property type="match status" value="1"/>
</dbReference>
<evidence type="ECO:0000256" key="4">
    <source>
        <dbReference type="ARBA" id="ARBA00006278"/>
    </source>
</evidence>
<dbReference type="PANTHER" id="PTHR11972">
    <property type="entry name" value="NADPH OXIDASE"/>
    <property type="match status" value="1"/>
</dbReference>
<dbReference type="InterPro" id="IPR050369">
    <property type="entry name" value="RBOH/FRE"/>
</dbReference>
<dbReference type="SUPFAM" id="SSF52343">
    <property type="entry name" value="Ferredoxin reductase-like, C-terminal NADP-linked domain"/>
    <property type="match status" value="1"/>
</dbReference>
<comment type="catalytic activity">
    <reaction evidence="16">
        <text>2 a Fe(II)-siderophore + NAD(+) + H(+) = 2 a Fe(III)-siderophore + NADH</text>
        <dbReference type="Rhea" id="RHEA:15061"/>
        <dbReference type="Rhea" id="RHEA-COMP:11342"/>
        <dbReference type="Rhea" id="RHEA-COMP:11344"/>
        <dbReference type="ChEBI" id="CHEBI:15378"/>
        <dbReference type="ChEBI" id="CHEBI:29033"/>
        <dbReference type="ChEBI" id="CHEBI:29034"/>
        <dbReference type="ChEBI" id="CHEBI:57540"/>
        <dbReference type="ChEBI" id="CHEBI:57945"/>
        <dbReference type="EC" id="1.16.1.7"/>
    </reaction>
</comment>
<keyword evidence="7" id="KW-0479">Metal-binding</keyword>
<name>A0A9J5YK22_SOLCO</name>
<reference evidence="21 22" key="1">
    <citation type="submission" date="2020-09" db="EMBL/GenBank/DDBJ databases">
        <title>De no assembly of potato wild relative species, Solanum commersonii.</title>
        <authorList>
            <person name="Cho K."/>
        </authorList>
    </citation>
    <scope>NUCLEOTIDE SEQUENCE [LARGE SCALE GENOMIC DNA]</scope>
    <source>
        <strain evidence="21">LZ3.2</strain>
        <tissue evidence="21">Leaf</tissue>
    </source>
</reference>
<dbReference type="InterPro" id="IPR017938">
    <property type="entry name" value="Riboflavin_synthase-like_b-brl"/>
</dbReference>
<dbReference type="GO" id="GO:0006366">
    <property type="term" value="P:transcription by RNA polymerase II"/>
    <property type="evidence" value="ECO:0007669"/>
    <property type="project" value="InterPro"/>
</dbReference>
<dbReference type="Pfam" id="PF02269">
    <property type="entry name" value="TFIID-18kDa"/>
    <property type="match status" value="1"/>
</dbReference>
<evidence type="ECO:0000259" key="20">
    <source>
        <dbReference type="PROSITE" id="PS51384"/>
    </source>
</evidence>
<protein>
    <recommendedName>
        <fullName evidence="17">ferric-chelate reductase (NADH)</fullName>
        <ecNumber evidence="17">1.16.1.7</ecNumber>
    </recommendedName>
</protein>
<comment type="subcellular location">
    <subcellularLocation>
        <location evidence="3">Membrane</location>
        <topology evidence="3">Multi-pass membrane protein</topology>
    </subcellularLocation>
    <subcellularLocation>
        <location evidence="2">Nucleus</location>
    </subcellularLocation>
</comment>
<dbReference type="CDD" id="cd07978">
    <property type="entry name" value="HFD_TAF13"/>
    <property type="match status" value="1"/>
</dbReference>
<dbReference type="InterPro" id="IPR013121">
    <property type="entry name" value="Fe_red_NAD-bd_6"/>
</dbReference>
<evidence type="ECO:0000256" key="3">
    <source>
        <dbReference type="ARBA" id="ARBA00004141"/>
    </source>
</evidence>
<dbReference type="OrthoDB" id="167398at2759"/>
<dbReference type="GO" id="GO:0046982">
    <property type="term" value="F:protein heterodimerization activity"/>
    <property type="evidence" value="ECO:0007669"/>
    <property type="project" value="InterPro"/>
</dbReference>
<feature type="transmembrane region" description="Helical" evidence="19">
    <location>
        <begin position="243"/>
        <end position="263"/>
    </location>
</feature>
<evidence type="ECO:0000256" key="17">
    <source>
        <dbReference type="ARBA" id="ARBA00066905"/>
    </source>
</evidence>
<evidence type="ECO:0000256" key="18">
    <source>
        <dbReference type="SAM" id="MobiDB-lite"/>
    </source>
</evidence>
<feature type="compositionally biased region" description="Polar residues" evidence="18">
    <location>
        <begin position="883"/>
        <end position="896"/>
    </location>
</feature>
<dbReference type="Pfam" id="PF01794">
    <property type="entry name" value="Ferric_reduct"/>
    <property type="match status" value="1"/>
</dbReference>
<dbReference type="GO" id="GO:0140618">
    <property type="term" value="F:ferric-chelate reductase (NADH) activity"/>
    <property type="evidence" value="ECO:0007669"/>
    <property type="project" value="UniProtKB-EC"/>
</dbReference>
<dbReference type="GO" id="GO:0046872">
    <property type="term" value="F:metal ion binding"/>
    <property type="evidence" value="ECO:0007669"/>
    <property type="project" value="UniProtKB-KW"/>
</dbReference>
<keyword evidence="11" id="KW-0805">Transcription regulation</keyword>